<keyword evidence="4 7" id="KW-0862">Zinc</keyword>
<keyword evidence="2" id="KW-0808">Transferase</keyword>
<dbReference type="SUPFAM" id="SSF54160">
    <property type="entry name" value="Chromo domain-like"/>
    <property type="match status" value="1"/>
</dbReference>
<accession>L8HKV1</accession>
<dbReference type="GO" id="GO:0000122">
    <property type="term" value="P:negative regulation of transcription by RNA polymerase II"/>
    <property type="evidence" value="ECO:0007669"/>
    <property type="project" value="TreeGrafter"/>
</dbReference>
<dbReference type="SMART" id="SM00513">
    <property type="entry name" value="SAP"/>
    <property type="match status" value="1"/>
</dbReference>
<feature type="region of interest" description="Disordered" evidence="8">
    <location>
        <begin position="281"/>
        <end position="305"/>
    </location>
</feature>
<dbReference type="InterPro" id="IPR003000">
    <property type="entry name" value="Sirtuin"/>
</dbReference>
<feature type="binding site" evidence="7">
    <location>
        <position position="269"/>
    </location>
    <ligand>
        <name>Zn(2+)</name>
        <dbReference type="ChEBI" id="CHEBI:29105"/>
    </ligand>
</feature>
<dbReference type="PROSITE" id="PS50800">
    <property type="entry name" value="SAP"/>
    <property type="match status" value="1"/>
</dbReference>
<keyword evidence="3 7" id="KW-0479">Metal-binding</keyword>
<evidence type="ECO:0000256" key="3">
    <source>
        <dbReference type="ARBA" id="ARBA00022723"/>
    </source>
</evidence>
<dbReference type="FunFam" id="3.40.50.1220:FF:000038">
    <property type="entry name" value="NAD-dependent protein deacetylase sirtuin-6 isoform X2"/>
    <property type="match status" value="1"/>
</dbReference>
<evidence type="ECO:0000313" key="12">
    <source>
        <dbReference type="Proteomes" id="UP000011083"/>
    </source>
</evidence>
<dbReference type="InterPro" id="IPR050134">
    <property type="entry name" value="NAD-dep_sirtuin_deacylases"/>
</dbReference>
<dbReference type="InterPro" id="IPR026590">
    <property type="entry name" value="Ssirtuin_cat_dom"/>
</dbReference>
<dbReference type="InterPro" id="IPR036361">
    <property type="entry name" value="SAP_dom_sf"/>
</dbReference>
<dbReference type="GO" id="GO:0070403">
    <property type="term" value="F:NAD+ binding"/>
    <property type="evidence" value="ECO:0007669"/>
    <property type="project" value="InterPro"/>
</dbReference>
<evidence type="ECO:0000256" key="8">
    <source>
        <dbReference type="SAM" id="MobiDB-lite"/>
    </source>
</evidence>
<evidence type="ECO:0000259" key="9">
    <source>
        <dbReference type="PROSITE" id="PS50305"/>
    </source>
</evidence>
<dbReference type="AlphaFoldDB" id="L8HKV1"/>
<dbReference type="KEGG" id="acan:ACA1_290800"/>
<dbReference type="PANTHER" id="PTHR11085">
    <property type="entry name" value="NAD-DEPENDENT PROTEIN DEACYLASE SIRTUIN-5, MITOCHONDRIAL-RELATED"/>
    <property type="match status" value="1"/>
</dbReference>
<organism evidence="11 12">
    <name type="scientific">Acanthamoeba castellanii (strain ATCC 30010 / Neff)</name>
    <dbReference type="NCBI Taxonomy" id="1257118"/>
    <lineage>
        <taxon>Eukaryota</taxon>
        <taxon>Amoebozoa</taxon>
        <taxon>Discosea</taxon>
        <taxon>Longamoebia</taxon>
        <taxon>Centramoebida</taxon>
        <taxon>Acanthamoebidae</taxon>
        <taxon>Acanthamoeba</taxon>
    </lineage>
</organism>
<feature type="domain" description="SAP" evidence="10">
    <location>
        <begin position="27"/>
        <end position="61"/>
    </location>
</feature>
<dbReference type="VEuPathDB" id="AmoebaDB:ACA1_290800"/>
<dbReference type="GO" id="GO:0003714">
    <property type="term" value="F:transcription corepressor activity"/>
    <property type="evidence" value="ECO:0007669"/>
    <property type="project" value="TreeGrafter"/>
</dbReference>
<dbReference type="SUPFAM" id="SSF52467">
    <property type="entry name" value="DHS-like NAD/FAD-binding domain"/>
    <property type="match status" value="1"/>
</dbReference>
<feature type="compositionally biased region" description="Basic residues" evidence="8">
    <location>
        <begin position="366"/>
        <end position="380"/>
    </location>
</feature>
<dbReference type="SUPFAM" id="SSF68906">
    <property type="entry name" value="SAP domain"/>
    <property type="match status" value="1"/>
</dbReference>
<feature type="compositionally biased region" description="Basic and acidic residues" evidence="8">
    <location>
        <begin position="1"/>
        <end position="20"/>
    </location>
</feature>
<feature type="region of interest" description="Disordered" evidence="8">
    <location>
        <begin position="366"/>
        <end position="403"/>
    </location>
</feature>
<dbReference type="Proteomes" id="UP000011083">
    <property type="component" value="Unassembled WGS sequence"/>
</dbReference>
<feature type="binding site" evidence="7">
    <location>
        <position position="309"/>
    </location>
    <ligand>
        <name>Zn(2+)</name>
        <dbReference type="ChEBI" id="CHEBI:29105"/>
    </ligand>
</feature>
<protein>
    <recommendedName>
        <fullName evidence="1">protein acetyllysine N-acetyltransferase</fullName>
        <ecNumber evidence="1">2.3.1.286</ecNumber>
    </recommendedName>
</protein>
<evidence type="ECO:0000313" key="11">
    <source>
        <dbReference type="EMBL" id="ELR25303.1"/>
    </source>
</evidence>
<dbReference type="GO" id="GO:0046872">
    <property type="term" value="F:metal ion binding"/>
    <property type="evidence" value="ECO:0007669"/>
    <property type="project" value="UniProtKB-KW"/>
</dbReference>
<dbReference type="GO" id="GO:0017136">
    <property type="term" value="F:histone deacetylase activity, NAD-dependent"/>
    <property type="evidence" value="ECO:0007669"/>
    <property type="project" value="TreeGrafter"/>
</dbReference>
<name>L8HKV1_ACACF</name>
<keyword evidence="5" id="KW-0520">NAD</keyword>
<evidence type="ECO:0000259" key="10">
    <source>
        <dbReference type="PROSITE" id="PS50800"/>
    </source>
</evidence>
<dbReference type="RefSeq" id="XP_004368058.1">
    <property type="nucleotide sequence ID" value="XM_004368001.1"/>
</dbReference>
<evidence type="ECO:0000256" key="1">
    <source>
        <dbReference type="ARBA" id="ARBA00012928"/>
    </source>
</evidence>
<evidence type="ECO:0000256" key="7">
    <source>
        <dbReference type="PROSITE-ProRule" id="PRU00236"/>
    </source>
</evidence>
<feature type="compositionally biased region" description="Basic and acidic residues" evidence="8">
    <location>
        <begin position="381"/>
        <end position="391"/>
    </location>
</feature>
<feature type="compositionally biased region" description="Acidic residues" evidence="8">
    <location>
        <begin position="285"/>
        <end position="296"/>
    </location>
</feature>
<dbReference type="InterPro" id="IPR016197">
    <property type="entry name" value="Chromo-like_dom_sf"/>
</dbReference>
<dbReference type="GeneID" id="14926352"/>
<dbReference type="EMBL" id="KB007805">
    <property type="protein sequence ID" value="ELR25303.1"/>
    <property type="molecule type" value="Genomic_DNA"/>
</dbReference>
<feature type="region of interest" description="Disordered" evidence="8">
    <location>
        <begin position="44"/>
        <end position="93"/>
    </location>
</feature>
<feature type="active site" description="Proton acceptor" evidence="7">
    <location>
        <position position="258"/>
    </location>
</feature>
<dbReference type="Pfam" id="PF02037">
    <property type="entry name" value="SAP"/>
    <property type="match status" value="1"/>
</dbReference>
<dbReference type="Gene3D" id="2.40.50.40">
    <property type="match status" value="1"/>
</dbReference>
<feature type="region of interest" description="Disordered" evidence="8">
    <location>
        <begin position="1"/>
        <end position="27"/>
    </location>
</feature>
<evidence type="ECO:0000256" key="5">
    <source>
        <dbReference type="ARBA" id="ARBA00023027"/>
    </source>
</evidence>
<keyword evidence="12" id="KW-1185">Reference proteome</keyword>
<dbReference type="EC" id="2.3.1.286" evidence="1"/>
<feature type="compositionally biased region" description="Acidic residues" evidence="8">
    <location>
        <begin position="81"/>
        <end position="93"/>
    </location>
</feature>
<evidence type="ECO:0000256" key="4">
    <source>
        <dbReference type="ARBA" id="ARBA00022833"/>
    </source>
</evidence>
<evidence type="ECO:0000256" key="6">
    <source>
        <dbReference type="ARBA" id="ARBA00038170"/>
    </source>
</evidence>
<reference evidence="11 12" key="1">
    <citation type="journal article" date="2013" name="Genome Biol.">
        <title>Genome of Acanthamoeba castellanii highlights extensive lateral gene transfer and early evolution of tyrosine kinase signaling.</title>
        <authorList>
            <person name="Clarke M."/>
            <person name="Lohan A.J."/>
            <person name="Liu B."/>
            <person name="Lagkouvardos I."/>
            <person name="Roy S."/>
            <person name="Zafar N."/>
            <person name="Bertelli C."/>
            <person name="Schilde C."/>
            <person name="Kianianmomeni A."/>
            <person name="Burglin T.R."/>
            <person name="Frech C."/>
            <person name="Turcotte B."/>
            <person name="Kopec K.O."/>
            <person name="Synnott J.M."/>
            <person name="Choo C."/>
            <person name="Paponov I."/>
            <person name="Finkler A."/>
            <person name="Soon Heng Tan C."/>
            <person name="Hutchins A.P."/>
            <person name="Weinmeier T."/>
            <person name="Rattei T."/>
            <person name="Chu J.S."/>
            <person name="Gimenez G."/>
            <person name="Irimia M."/>
            <person name="Rigden D.J."/>
            <person name="Fitzpatrick D.A."/>
            <person name="Lorenzo-Morales J."/>
            <person name="Bateman A."/>
            <person name="Chiu C.H."/>
            <person name="Tang P."/>
            <person name="Hegemann P."/>
            <person name="Fromm H."/>
            <person name="Raoult D."/>
            <person name="Greub G."/>
            <person name="Miranda-Saavedra D."/>
            <person name="Chen N."/>
            <person name="Nash P."/>
            <person name="Ginger M.L."/>
            <person name="Horn M."/>
            <person name="Schaap P."/>
            <person name="Caler L."/>
            <person name="Loftus B."/>
        </authorList>
    </citation>
    <scope>NUCLEOTIDE SEQUENCE [LARGE SCALE GENOMIC DNA]</scope>
    <source>
        <strain evidence="11 12">Neff</strain>
    </source>
</reference>
<feature type="binding site" evidence="7">
    <location>
        <position position="266"/>
    </location>
    <ligand>
        <name>Zn(2+)</name>
        <dbReference type="ChEBI" id="CHEBI:29105"/>
    </ligand>
</feature>
<comment type="similarity">
    <text evidence="6">Belongs to the sirtuin family. Class IV subfamily.</text>
</comment>
<dbReference type="PANTHER" id="PTHR11085:SF12">
    <property type="entry name" value="NAD-DEPENDENT PROTEIN DEACYLASE SIRTUIN-6"/>
    <property type="match status" value="1"/>
</dbReference>
<sequence length="455" mass="51091">MKRKASKEGDAGPKTARPEAEIGNTDWEAKTVVQLRALLKRRGLPTSGQKAQLISRLRDNKSDSDSGTITNKRLKTKAKEDEEAEEEDEEDEMAEIDYIVKERTVPRSKRKEYLVRWVDGAEDGWLPESDLRGTPALKEWKDAIPPEDEAPALPPHRLDALVVQLAKLVEASRRMVVYTGAGISTSAGIPDFRGKNGLWVRGAPKRAVVELTTIEPTPTHRVLAELERMGKVHFIVSQNYDNLHIKSGFPKEKLAELHGNLFAEICAKCGMKYYRDYEVTKKDSDEDEDESEDDEDSHLTRRSCDQEGCDGALRDTIVHFGEGFEEDVFAAAVAKSKEADLTLCLGSKLSVTPACDMPFYCKQKRTKEQKKRDQRRAGRARTKDAGKKEEKAEENDEEGREGEAKVAICNLQPTDKDHEADLVIHHTCDEVMTALLDILNQRRTAAARAEEPVHD</sequence>
<dbReference type="InterPro" id="IPR003034">
    <property type="entry name" value="SAP_dom"/>
</dbReference>
<dbReference type="OrthoDB" id="30712at2759"/>
<dbReference type="Gene3D" id="3.40.50.1220">
    <property type="entry name" value="TPP-binding domain"/>
    <property type="match status" value="2"/>
</dbReference>
<dbReference type="Gene3D" id="1.10.720.30">
    <property type="entry name" value="SAP domain"/>
    <property type="match status" value="1"/>
</dbReference>
<proteinExistence type="inferred from homology"/>
<gene>
    <name evidence="11" type="ORF">ACA1_290800</name>
</gene>
<feature type="binding site" evidence="7">
    <location>
        <position position="304"/>
    </location>
    <ligand>
        <name>Zn(2+)</name>
        <dbReference type="ChEBI" id="CHEBI:29105"/>
    </ligand>
</feature>
<dbReference type="STRING" id="1257118.L8HKV1"/>
<dbReference type="Pfam" id="PF02146">
    <property type="entry name" value="SIR2"/>
    <property type="match status" value="2"/>
</dbReference>
<dbReference type="InterPro" id="IPR029035">
    <property type="entry name" value="DHS-like_NAD/FAD-binding_dom"/>
</dbReference>
<dbReference type="PROSITE" id="PS50305">
    <property type="entry name" value="SIRTUIN"/>
    <property type="match status" value="1"/>
</dbReference>
<feature type="domain" description="Deacetylase sirtuin-type" evidence="9">
    <location>
        <begin position="155"/>
        <end position="445"/>
    </location>
</feature>
<evidence type="ECO:0000256" key="2">
    <source>
        <dbReference type="ARBA" id="ARBA00022679"/>
    </source>
</evidence>
<dbReference type="GO" id="GO:0005634">
    <property type="term" value="C:nucleus"/>
    <property type="evidence" value="ECO:0007669"/>
    <property type="project" value="TreeGrafter"/>
</dbReference>